<evidence type="ECO:0000256" key="2">
    <source>
        <dbReference type="SAM" id="Phobius"/>
    </source>
</evidence>
<dbReference type="Proteomes" id="UP000004344">
    <property type="component" value="Unassembled WGS sequence"/>
</dbReference>
<dbReference type="AlphaFoldDB" id="G6FXC8"/>
<evidence type="ECO:0000256" key="1">
    <source>
        <dbReference type="SAM" id="MobiDB-lite"/>
    </source>
</evidence>
<reference evidence="3 4" key="1">
    <citation type="submission" date="2011-09" db="EMBL/GenBank/DDBJ databases">
        <title>The draft genome of Fischerella sp. JSC-11.</title>
        <authorList>
            <consortium name="US DOE Joint Genome Institute (JGI-PGF)"/>
            <person name="Lucas S."/>
            <person name="Han J."/>
            <person name="Lapidus A."/>
            <person name="Cheng J.-F."/>
            <person name="Goodwin L."/>
            <person name="Pitluck S."/>
            <person name="Peters L."/>
            <person name="Land M.L."/>
            <person name="Hauser L."/>
            <person name="Sarkisova S."/>
            <person name="Bryant D.A."/>
            <person name="Brown I."/>
            <person name="Woyke T.J."/>
        </authorList>
    </citation>
    <scope>NUCLEOTIDE SEQUENCE [LARGE SCALE GENOMIC DNA]</scope>
    <source>
        <strain evidence="3 4">JSC-11</strain>
    </source>
</reference>
<organism evidence="3 4">
    <name type="scientific">Fischerella thermalis JSC-11</name>
    <dbReference type="NCBI Taxonomy" id="741277"/>
    <lineage>
        <taxon>Bacteria</taxon>
        <taxon>Bacillati</taxon>
        <taxon>Cyanobacteriota</taxon>
        <taxon>Cyanophyceae</taxon>
        <taxon>Nostocales</taxon>
        <taxon>Hapalosiphonaceae</taxon>
        <taxon>Fischerella</taxon>
    </lineage>
</organism>
<sequence>MFDGEIFSLGLSSAFLQLLVILHLFSMLIWIFSLILFEYAVASCTKNVGQTNLVCPKFYSVNSLFNSLKERRFNSNDWERGNKSNTSRSRSSTSSYGT</sequence>
<accession>G6FXC8</accession>
<keyword evidence="2" id="KW-0472">Membrane</keyword>
<feature type="transmembrane region" description="Helical" evidence="2">
    <location>
        <begin position="15"/>
        <end position="37"/>
    </location>
</feature>
<keyword evidence="4" id="KW-1185">Reference proteome</keyword>
<feature type="region of interest" description="Disordered" evidence="1">
    <location>
        <begin position="76"/>
        <end position="98"/>
    </location>
</feature>
<protein>
    <submittedName>
        <fullName evidence="3">Uncharacterized protein</fullName>
    </submittedName>
</protein>
<dbReference type="EMBL" id="AGIZ01000011">
    <property type="protein sequence ID" value="EHC10588.1"/>
    <property type="molecule type" value="Genomic_DNA"/>
</dbReference>
<evidence type="ECO:0000313" key="3">
    <source>
        <dbReference type="EMBL" id="EHC10588.1"/>
    </source>
</evidence>
<name>G6FXC8_9CYAN</name>
<evidence type="ECO:0000313" key="4">
    <source>
        <dbReference type="Proteomes" id="UP000004344"/>
    </source>
</evidence>
<keyword evidence="2" id="KW-1133">Transmembrane helix</keyword>
<gene>
    <name evidence="3" type="ORF">FJSC11DRAFT_3527</name>
</gene>
<proteinExistence type="predicted"/>
<comment type="caution">
    <text evidence="3">The sequence shown here is derived from an EMBL/GenBank/DDBJ whole genome shotgun (WGS) entry which is preliminary data.</text>
</comment>
<keyword evidence="2" id="KW-0812">Transmembrane</keyword>
<feature type="compositionally biased region" description="Low complexity" evidence="1">
    <location>
        <begin position="84"/>
        <end position="98"/>
    </location>
</feature>